<dbReference type="Gene3D" id="3.50.50.60">
    <property type="entry name" value="FAD/NAD(P)-binding domain"/>
    <property type="match status" value="1"/>
</dbReference>
<dbReference type="InterPro" id="IPR050165">
    <property type="entry name" value="DHAD_IlvD/Edd"/>
</dbReference>
<feature type="transmembrane region" description="Helical" evidence="3">
    <location>
        <begin position="259"/>
        <end position="280"/>
    </location>
</feature>
<evidence type="ECO:0000313" key="6">
    <source>
        <dbReference type="Proteomes" id="UP001159364"/>
    </source>
</evidence>
<comment type="caution">
    <text evidence="5">The sequence shown here is derived from an EMBL/GenBank/DDBJ whole genome shotgun (WGS) entry which is preliminary data.</text>
</comment>
<evidence type="ECO:0000256" key="1">
    <source>
        <dbReference type="ARBA" id="ARBA00006486"/>
    </source>
</evidence>
<evidence type="ECO:0000313" key="5">
    <source>
        <dbReference type="EMBL" id="KAJ8899805.1"/>
    </source>
</evidence>
<feature type="transmembrane region" description="Helical" evidence="3">
    <location>
        <begin position="132"/>
        <end position="156"/>
    </location>
</feature>
<dbReference type="AlphaFoldDB" id="A0AAV8UBE3"/>
<dbReference type="SUPFAM" id="SSF51905">
    <property type="entry name" value="FAD/NAD(P)-binding domain"/>
    <property type="match status" value="1"/>
</dbReference>
<dbReference type="GO" id="GO:0009570">
    <property type="term" value="C:chloroplast stroma"/>
    <property type="evidence" value="ECO:0007669"/>
    <property type="project" value="TreeGrafter"/>
</dbReference>
<dbReference type="SUPFAM" id="SSF143975">
    <property type="entry name" value="IlvD/EDD N-terminal domain-like"/>
    <property type="match status" value="1"/>
</dbReference>
<protein>
    <recommendedName>
        <fullName evidence="4">Dihydroxy-acid/6-phosphogluconate dehydratase N-terminal domain-containing protein</fullName>
    </recommendedName>
</protein>
<evidence type="ECO:0000259" key="4">
    <source>
        <dbReference type="Pfam" id="PF00920"/>
    </source>
</evidence>
<dbReference type="GO" id="GO:0009082">
    <property type="term" value="P:branched-chain amino acid biosynthetic process"/>
    <property type="evidence" value="ECO:0007669"/>
    <property type="project" value="TreeGrafter"/>
</dbReference>
<keyword evidence="6" id="KW-1185">Reference proteome</keyword>
<keyword evidence="3" id="KW-0812">Transmembrane</keyword>
<evidence type="ECO:0000256" key="2">
    <source>
        <dbReference type="ARBA" id="ARBA00023239"/>
    </source>
</evidence>
<dbReference type="InterPro" id="IPR036188">
    <property type="entry name" value="FAD/NAD-bd_sf"/>
</dbReference>
<dbReference type="InterPro" id="IPR000581">
    <property type="entry name" value="ILV_EDD_N"/>
</dbReference>
<evidence type="ECO:0000256" key="3">
    <source>
        <dbReference type="SAM" id="Phobius"/>
    </source>
</evidence>
<keyword evidence="3" id="KW-0472">Membrane</keyword>
<reference evidence="5 6" key="1">
    <citation type="submission" date="2021-09" db="EMBL/GenBank/DDBJ databases">
        <title>Genomic insights and catalytic innovation underlie evolution of tropane alkaloids biosynthesis.</title>
        <authorList>
            <person name="Wang Y.-J."/>
            <person name="Tian T."/>
            <person name="Huang J.-P."/>
            <person name="Huang S.-X."/>
        </authorList>
    </citation>
    <scope>NUCLEOTIDE SEQUENCE [LARGE SCALE GENOMIC DNA]</scope>
    <source>
        <strain evidence="5">KIB-2018</strain>
        <tissue evidence="5">Leaf</tissue>
    </source>
</reference>
<keyword evidence="2" id="KW-0456">Lyase</keyword>
<sequence>MGTKNELQVYGEYVSGSITDEQRKTVVRNSCLGAGACGGMYTANTMAFSIEAMGMSLPYSSSIPAENELKLDECRANEERLTPEWYKEHGIELVLGTRVMSADVKCKILLTATRETISNSILIIATGARLDFAATMSALLAMLKLVSLLITFLMLISQTECMNTSDSSAPAPGAEEYNELLSPELASPPPVVQALDDDYASDKATGPASSISMPPRAFPADVVKGSATPAESAGYDDVNGVIEERQIYYHSSSEDLSRATGMVFGVIIGVCAVGLGRLVYNLKKKKNKKDKLRSEYEALQMKELTN</sequence>
<name>A0AAV8UBE3_9ROSI</name>
<gene>
    <name evidence="5" type="ORF">K2173_019505</name>
</gene>
<accession>A0AAV8UBE3</accession>
<keyword evidence="3" id="KW-1133">Transmembrane helix</keyword>
<dbReference type="EMBL" id="JAIWQS010000008">
    <property type="protein sequence ID" value="KAJ8899805.1"/>
    <property type="molecule type" value="Genomic_DNA"/>
</dbReference>
<dbReference type="PANTHER" id="PTHR21000:SF5">
    <property type="entry name" value="DIHYDROXY-ACID DEHYDRATASE, MITOCHONDRIAL"/>
    <property type="match status" value="1"/>
</dbReference>
<feature type="domain" description="Dihydroxy-acid/6-phosphogluconate dehydratase N-terminal" evidence="4">
    <location>
        <begin position="5"/>
        <end position="81"/>
    </location>
</feature>
<dbReference type="PANTHER" id="PTHR21000">
    <property type="entry name" value="DIHYDROXY-ACID DEHYDRATASE DAD"/>
    <property type="match status" value="1"/>
</dbReference>
<dbReference type="Proteomes" id="UP001159364">
    <property type="component" value="Linkage Group LG08"/>
</dbReference>
<dbReference type="InterPro" id="IPR037237">
    <property type="entry name" value="IlvD/EDD_N"/>
</dbReference>
<dbReference type="Pfam" id="PF00920">
    <property type="entry name" value="ILVD_EDD_N"/>
    <property type="match status" value="1"/>
</dbReference>
<comment type="similarity">
    <text evidence="1">Belongs to the IlvD/Edd family.</text>
</comment>
<organism evidence="5 6">
    <name type="scientific">Erythroxylum novogranatense</name>
    <dbReference type="NCBI Taxonomy" id="1862640"/>
    <lineage>
        <taxon>Eukaryota</taxon>
        <taxon>Viridiplantae</taxon>
        <taxon>Streptophyta</taxon>
        <taxon>Embryophyta</taxon>
        <taxon>Tracheophyta</taxon>
        <taxon>Spermatophyta</taxon>
        <taxon>Magnoliopsida</taxon>
        <taxon>eudicotyledons</taxon>
        <taxon>Gunneridae</taxon>
        <taxon>Pentapetalae</taxon>
        <taxon>rosids</taxon>
        <taxon>fabids</taxon>
        <taxon>Malpighiales</taxon>
        <taxon>Erythroxylaceae</taxon>
        <taxon>Erythroxylum</taxon>
    </lineage>
</organism>
<proteinExistence type="inferred from homology"/>
<dbReference type="GO" id="GO:0004160">
    <property type="term" value="F:dihydroxy-acid dehydratase activity"/>
    <property type="evidence" value="ECO:0007669"/>
    <property type="project" value="TreeGrafter"/>
</dbReference>